<feature type="domain" description="Methyltransferase type 11" evidence="1">
    <location>
        <begin position="52"/>
        <end position="144"/>
    </location>
</feature>
<dbReference type="InterPro" id="IPR013216">
    <property type="entry name" value="Methyltransf_11"/>
</dbReference>
<accession>A0ABW7VUE3</accession>
<dbReference type="SUPFAM" id="SSF53335">
    <property type="entry name" value="S-adenosyl-L-methionine-dependent methyltransferases"/>
    <property type="match status" value="1"/>
</dbReference>
<gene>
    <name evidence="2" type="ORF">ACH49Z_05710</name>
</gene>
<dbReference type="PANTHER" id="PTHR45036:SF1">
    <property type="entry name" value="METHYLTRANSFERASE LIKE 7A"/>
    <property type="match status" value="1"/>
</dbReference>
<dbReference type="Gene3D" id="3.40.50.150">
    <property type="entry name" value="Vaccinia Virus protein VP39"/>
    <property type="match status" value="1"/>
</dbReference>
<dbReference type="EMBL" id="JBIRYL010000001">
    <property type="protein sequence ID" value="MFI2229330.1"/>
    <property type="molecule type" value="Genomic_DNA"/>
</dbReference>
<dbReference type="EC" id="2.1.1.-" evidence="2"/>
<dbReference type="InterPro" id="IPR029063">
    <property type="entry name" value="SAM-dependent_MTases_sf"/>
</dbReference>
<dbReference type="Pfam" id="PF08241">
    <property type="entry name" value="Methyltransf_11"/>
    <property type="match status" value="1"/>
</dbReference>
<dbReference type="CDD" id="cd02440">
    <property type="entry name" value="AdoMet_MTases"/>
    <property type="match status" value="1"/>
</dbReference>
<evidence type="ECO:0000313" key="2">
    <source>
        <dbReference type="EMBL" id="MFI2229330.1"/>
    </source>
</evidence>
<dbReference type="GO" id="GO:0008168">
    <property type="term" value="F:methyltransferase activity"/>
    <property type="evidence" value="ECO:0007669"/>
    <property type="project" value="UniProtKB-KW"/>
</dbReference>
<dbReference type="Proteomes" id="UP001611494">
    <property type="component" value="Unassembled WGS sequence"/>
</dbReference>
<keyword evidence="2" id="KW-0489">Methyltransferase</keyword>
<keyword evidence="2" id="KW-0808">Transferase</keyword>
<dbReference type="InterPro" id="IPR052356">
    <property type="entry name" value="Thiol_S-MT"/>
</dbReference>
<dbReference type="RefSeq" id="WP_397060157.1">
    <property type="nucleotide sequence ID" value="NZ_JBIRYL010000001.1"/>
</dbReference>
<dbReference type="PANTHER" id="PTHR45036">
    <property type="entry name" value="METHYLTRANSFERASE LIKE 7B"/>
    <property type="match status" value="1"/>
</dbReference>
<proteinExistence type="predicted"/>
<sequence>MAGNTTRGELNRVEQFFDRIADGYDRQIGWSERVLLGDARRWAIDRAHGTVVEIGVGSGLNLPLYGTGVERVIGVDLSERMLDLARARSAPVPVELRHEDAQRLELPAESADTVVSTYTFCTIPDPAAAAAAAWRVLRPGGVFVGVEHGPARARPMAAFMRLIEPLAVRFAADHLTREPVGYLTGAGFTLEHFARTGRGGVVFRVVARKPEHTG</sequence>
<reference evidence="2 3" key="1">
    <citation type="submission" date="2024-10" db="EMBL/GenBank/DDBJ databases">
        <title>The Natural Products Discovery Center: Release of the First 8490 Sequenced Strains for Exploring Actinobacteria Biosynthetic Diversity.</title>
        <authorList>
            <person name="Kalkreuter E."/>
            <person name="Kautsar S.A."/>
            <person name="Yang D."/>
            <person name="Bader C.D."/>
            <person name="Teijaro C.N."/>
            <person name="Fluegel L."/>
            <person name="Davis C.M."/>
            <person name="Simpson J.R."/>
            <person name="Lauterbach L."/>
            <person name="Steele A.D."/>
            <person name="Gui C."/>
            <person name="Meng S."/>
            <person name="Li G."/>
            <person name="Viehrig K."/>
            <person name="Ye F."/>
            <person name="Su P."/>
            <person name="Kiefer A.F."/>
            <person name="Nichols A."/>
            <person name="Cepeda A.J."/>
            <person name="Yan W."/>
            <person name="Fan B."/>
            <person name="Jiang Y."/>
            <person name="Adhikari A."/>
            <person name="Zheng C.-J."/>
            <person name="Schuster L."/>
            <person name="Cowan T.M."/>
            <person name="Smanski M.J."/>
            <person name="Chevrette M.G."/>
            <person name="De Carvalho L.P.S."/>
            <person name="Shen B."/>
        </authorList>
    </citation>
    <scope>NUCLEOTIDE SEQUENCE [LARGE SCALE GENOMIC DNA]</scope>
    <source>
        <strain evidence="2 3">NPDC019377</strain>
    </source>
</reference>
<protein>
    <submittedName>
        <fullName evidence="2">Class I SAM-dependent methyltransferase</fullName>
        <ecNumber evidence="2">2.1.1.-</ecNumber>
    </submittedName>
</protein>
<name>A0ABW7VUE3_9NOCA</name>
<organism evidence="2 3">
    <name type="scientific">Nocardia testacea</name>
    <dbReference type="NCBI Taxonomy" id="248551"/>
    <lineage>
        <taxon>Bacteria</taxon>
        <taxon>Bacillati</taxon>
        <taxon>Actinomycetota</taxon>
        <taxon>Actinomycetes</taxon>
        <taxon>Mycobacteriales</taxon>
        <taxon>Nocardiaceae</taxon>
        <taxon>Nocardia</taxon>
    </lineage>
</organism>
<evidence type="ECO:0000313" key="3">
    <source>
        <dbReference type="Proteomes" id="UP001611494"/>
    </source>
</evidence>
<dbReference type="GO" id="GO:0032259">
    <property type="term" value="P:methylation"/>
    <property type="evidence" value="ECO:0007669"/>
    <property type="project" value="UniProtKB-KW"/>
</dbReference>
<comment type="caution">
    <text evidence="2">The sequence shown here is derived from an EMBL/GenBank/DDBJ whole genome shotgun (WGS) entry which is preliminary data.</text>
</comment>
<keyword evidence="3" id="KW-1185">Reference proteome</keyword>
<evidence type="ECO:0000259" key="1">
    <source>
        <dbReference type="Pfam" id="PF08241"/>
    </source>
</evidence>